<organism evidence="2 3">
    <name type="scientific">Shackletoniella antarctica</name>
    <dbReference type="NCBI Taxonomy" id="268115"/>
    <lineage>
        <taxon>Bacteria</taxon>
        <taxon>Bacillati</taxon>
        <taxon>Cyanobacteriota</taxon>
        <taxon>Cyanophyceae</taxon>
        <taxon>Oculatellales</taxon>
        <taxon>Oculatellaceae</taxon>
        <taxon>Shackletoniella</taxon>
    </lineage>
</organism>
<dbReference type="Gene3D" id="3.90.1570.10">
    <property type="entry name" value="tt1808, chain A"/>
    <property type="match status" value="1"/>
</dbReference>
<reference evidence="3" key="1">
    <citation type="submission" date="2018-04" db="EMBL/GenBank/DDBJ databases">
        <authorList>
            <person name="Cornet L."/>
        </authorList>
    </citation>
    <scope>NUCLEOTIDE SEQUENCE [LARGE SCALE GENOMIC DNA]</scope>
</reference>
<dbReference type="InterPro" id="IPR011335">
    <property type="entry name" value="Restrct_endonuc-II-like"/>
</dbReference>
<comment type="caution">
    <text evidence="2">The sequence shown here is derived from an EMBL/GenBank/DDBJ whole genome shotgun (WGS) entry which is preliminary data.</text>
</comment>
<dbReference type="PANTHER" id="PTHR35400">
    <property type="entry name" value="SLR1083 PROTEIN"/>
    <property type="match status" value="1"/>
</dbReference>
<evidence type="ECO:0000313" key="2">
    <source>
        <dbReference type="EMBL" id="PZO42855.1"/>
    </source>
</evidence>
<dbReference type="Proteomes" id="UP000249081">
    <property type="component" value="Unassembled WGS sequence"/>
</dbReference>
<accession>A0A2W4Y7C9</accession>
<dbReference type="SUPFAM" id="SSF52980">
    <property type="entry name" value="Restriction endonuclease-like"/>
    <property type="match status" value="1"/>
</dbReference>
<proteinExistence type="predicted"/>
<dbReference type="InterPro" id="IPR012296">
    <property type="entry name" value="Nuclease_put_TT1808"/>
</dbReference>
<sequence>MVQAPSTSLTLEDFLARYGDDPRYELIDGELRDLEPTGPHESVAGKVAGYLFAEILRRGERWTIPKNCLIRPPAYQATALRPDVIILDEPALEAEPLWQREPIVSSGRPIVMVVEVVSTNWQDDYARKVEEYALLGIAEYWMVDFRGLGGVEFIGRPKQPSLTVCQLMGPDYDKRVYRLGEAIASHRFPNLTLRLDDLMA</sequence>
<dbReference type="Pfam" id="PF05685">
    <property type="entry name" value="Uma2"/>
    <property type="match status" value="1"/>
</dbReference>
<dbReference type="CDD" id="cd06260">
    <property type="entry name" value="DUF820-like"/>
    <property type="match status" value="1"/>
</dbReference>
<feature type="domain" description="Putative restriction endonuclease" evidence="1">
    <location>
        <begin position="11"/>
        <end position="194"/>
    </location>
</feature>
<reference evidence="2 3" key="2">
    <citation type="submission" date="2018-06" db="EMBL/GenBank/DDBJ databases">
        <title>Metagenomic assembly of (sub)arctic Cyanobacteria and their associated microbiome from non-axenic cultures.</title>
        <authorList>
            <person name="Baurain D."/>
        </authorList>
    </citation>
    <scope>NUCLEOTIDE SEQUENCE [LARGE SCALE GENOMIC DNA]</scope>
    <source>
        <strain evidence="2">ULC041bin1</strain>
    </source>
</reference>
<dbReference type="InterPro" id="IPR008538">
    <property type="entry name" value="Uma2"/>
</dbReference>
<evidence type="ECO:0000313" key="3">
    <source>
        <dbReference type="Proteomes" id="UP000249081"/>
    </source>
</evidence>
<dbReference type="EMBL" id="QBMN01000040">
    <property type="protein sequence ID" value="PZO42855.1"/>
    <property type="molecule type" value="Genomic_DNA"/>
</dbReference>
<dbReference type="AlphaFoldDB" id="A0A2W4Y7C9"/>
<name>A0A2W4Y7C9_9CYAN</name>
<gene>
    <name evidence="2" type="ORF">DCF17_07670</name>
</gene>
<protein>
    <recommendedName>
        <fullName evidence="1">Putative restriction endonuclease domain-containing protein</fullName>
    </recommendedName>
</protein>
<dbReference type="PANTHER" id="PTHR35400:SF3">
    <property type="entry name" value="SLL1072 PROTEIN"/>
    <property type="match status" value="1"/>
</dbReference>
<evidence type="ECO:0000259" key="1">
    <source>
        <dbReference type="Pfam" id="PF05685"/>
    </source>
</evidence>